<evidence type="ECO:0000256" key="1">
    <source>
        <dbReference type="SAM" id="MobiDB-lite"/>
    </source>
</evidence>
<feature type="region of interest" description="Disordered" evidence="1">
    <location>
        <begin position="1"/>
        <end position="38"/>
    </location>
</feature>
<reference evidence="2 3" key="1">
    <citation type="journal article" date="2020" name="Microorganisms">
        <title>Osmotic Adaptation and Compatible Solute Biosynthesis of Phototrophic Bacteria as Revealed from Genome Analyses.</title>
        <authorList>
            <person name="Imhoff J.F."/>
            <person name="Rahn T."/>
            <person name="Kunzel S."/>
            <person name="Keller A."/>
            <person name="Neulinger S.C."/>
        </authorList>
    </citation>
    <scope>NUCLEOTIDE SEQUENCE [LARGE SCALE GENOMIC DNA]</scope>
    <source>
        <strain evidence="2 3">DSM 9895</strain>
    </source>
</reference>
<proteinExistence type="predicted"/>
<dbReference type="Proteomes" id="UP001296873">
    <property type="component" value="Unassembled WGS sequence"/>
</dbReference>
<name>A0ABS1DME3_9PROT</name>
<protein>
    <recommendedName>
        <fullName evidence="4">DNA-directed DNA polymerase family A palm domain-containing protein</fullName>
    </recommendedName>
</protein>
<comment type="caution">
    <text evidence="2">The sequence shown here is derived from an EMBL/GenBank/DDBJ whole genome shotgun (WGS) entry which is preliminary data.</text>
</comment>
<evidence type="ECO:0000313" key="2">
    <source>
        <dbReference type="EMBL" id="MBK1671186.1"/>
    </source>
</evidence>
<keyword evidence="3" id="KW-1185">Reference proteome</keyword>
<organism evidence="2 3">
    <name type="scientific">Rhodovibrio sodomensis</name>
    <dbReference type="NCBI Taxonomy" id="1088"/>
    <lineage>
        <taxon>Bacteria</taxon>
        <taxon>Pseudomonadati</taxon>
        <taxon>Pseudomonadota</taxon>
        <taxon>Alphaproteobacteria</taxon>
        <taxon>Rhodospirillales</taxon>
        <taxon>Rhodovibrionaceae</taxon>
        <taxon>Rhodovibrio</taxon>
    </lineage>
</organism>
<accession>A0ABS1DME3</accession>
<dbReference type="EMBL" id="NRRL01000154">
    <property type="protein sequence ID" value="MBK1671186.1"/>
    <property type="molecule type" value="Genomic_DNA"/>
</dbReference>
<evidence type="ECO:0000313" key="3">
    <source>
        <dbReference type="Proteomes" id="UP001296873"/>
    </source>
</evidence>
<sequence>MDTDTPNTAPIADDGTAALRGDQSDRHKPYNPSRRARTADAKDLIAKVIRTADEAAFRLGLRQRAHRADARPLYEQTIEAIISDVAYRYLTEDHPKVAISVSKTFLANRCRYRPATYGQQVRPIVDLLANPSVGILEVERGERGRPSPFANGGTGLKRTTIAAGPALVDLLDEAGLDASDFGKSGGYQEVIELRDRGEDFWDKSERIDYPDTPETIRYRAEVTAINQWLASADLAFHDPDPWRYPEVDTSDRALRRIFARGRFDQGGRLYGGFWQPLKSEDRLKGLRIDGERVASLDFGQMNPRLLYAKVQSTAPDWDVYRVPRLEGYRETVKAVFNAAIAADKRFERFPKDSRKGLPKSWKVTEVIETIEEAHPAIAHRLFQGEGLGLQFTESNILVRVMLTLKDRGITALPIHDAIVVARSKAEEAKDVMEEVFEVTANMPGIVKVETDG</sequence>
<evidence type="ECO:0008006" key="4">
    <source>
        <dbReference type="Google" id="ProtNLM"/>
    </source>
</evidence>
<dbReference type="RefSeq" id="WP_200343762.1">
    <property type="nucleotide sequence ID" value="NZ_NRRL01000154.1"/>
</dbReference>
<gene>
    <name evidence="2" type="ORF">CKO28_24590</name>
</gene>